<dbReference type="Gene3D" id="3.30.360.10">
    <property type="entry name" value="Dihydrodipicolinate Reductase, domain 2"/>
    <property type="match status" value="1"/>
</dbReference>
<dbReference type="EMBL" id="CP036275">
    <property type="protein sequence ID" value="QDU39146.1"/>
    <property type="molecule type" value="Genomic_DNA"/>
</dbReference>
<evidence type="ECO:0000259" key="1">
    <source>
        <dbReference type="Pfam" id="PF01408"/>
    </source>
</evidence>
<dbReference type="InterPro" id="IPR052515">
    <property type="entry name" value="Gfo/Idh/MocA_Oxidoreductase"/>
</dbReference>
<feature type="domain" description="Gfo/Idh/MocA-like oxidoreductase N-terminal" evidence="1">
    <location>
        <begin position="5"/>
        <end position="117"/>
    </location>
</feature>
<protein>
    <submittedName>
        <fullName evidence="3">1,5-anhydro-D-fructose reductase</fullName>
        <ecNumber evidence="3">1.1.1.292</ecNumber>
    </submittedName>
</protein>
<dbReference type="Pfam" id="PF22725">
    <property type="entry name" value="GFO_IDH_MocA_C3"/>
    <property type="match status" value="1"/>
</dbReference>
<evidence type="ECO:0000313" key="4">
    <source>
        <dbReference type="Proteomes" id="UP000320496"/>
    </source>
</evidence>
<dbReference type="PANTHER" id="PTHR43249">
    <property type="entry name" value="UDP-N-ACETYL-2-AMINO-2-DEOXY-D-GLUCURONATE OXIDASE"/>
    <property type="match status" value="1"/>
</dbReference>
<dbReference type="GO" id="GO:0033712">
    <property type="term" value="F:1,5-anhydro-D-fructose reductase (1,5-anhydro-D-mannitol-forming) activity"/>
    <property type="evidence" value="ECO:0007669"/>
    <property type="project" value="UniProtKB-EC"/>
</dbReference>
<dbReference type="InterPro" id="IPR036291">
    <property type="entry name" value="NAD(P)-bd_dom_sf"/>
</dbReference>
<dbReference type="InterPro" id="IPR000683">
    <property type="entry name" value="Gfo/Idh/MocA-like_OxRdtase_N"/>
</dbReference>
<sequence length="356" mass="38655">MPTGFGIVGTGMIANFHAKAIGDIRGAKLVGCFNHTMAKAENFAAEHGCQAYDTLEAMLENPEIDIITICTPSGAHLEPAVAAAKAGKHLLIEKPLEITLKRCDRIIDACEKAGVYLGTIFPSRFSPANIALKEAVESGRFGKLTVGDTYVKWWRSQEYYDSGGWRGTWALDGGGAYMNQAIHNVDLLYWLMGDVEDVSAITGTLAHERIEVEDTGTAVVRFANGAIGTLQATTSAWPGLLKKTEIHGTEGSAVVEQDHILMWEFAKKNRKDAGIRKKFSKESATSGGAADPKAISYTGHMLQFKDFIAAINSGTQPLVDGREGRKSVELILAIYQSSWTGKRVSLPLKRDPRRPS</sequence>
<accession>A0A517Z9I1</accession>
<dbReference type="EC" id="1.1.1.292" evidence="3"/>
<dbReference type="OrthoDB" id="9815825at2"/>
<dbReference type="Proteomes" id="UP000320496">
    <property type="component" value="Chromosome"/>
</dbReference>
<evidence type="ECO:0000313" key="3">
    <source>
        <dbReference type="EMBL" id="QDU39146.1"/>
    </source>
</evidence>
<dbReference type="KEGG" id="mri:Mal4_34820"/>
<dbReference type="Pfam" id="PF01408">
    <property type="entry name" value="GFO_IDH_MocA"/>
    <property type="match status" value="1"/>
</dbReference>
<dbReference type="SUPFAM" id="SSF55347">
    <property type="entry name" value="Glyceraldehyde-3-phosphate dehydrogenase-like, C-terminal domain"/>
    <property type="match status" value="1"/>
</dbReference>
<keyword evidence="3" id="KW-0560">Oxidoreductase</keyword>
<dbReference type="AlphaFoldDB" id="A0A517Z9I1"/>
<keyword evidence="4" id="KW-1185">Reference proteome</keyword>
<evidence type="ECO:0000259" key="2">
    <source>
        <dbReference type="Pfam" id="PF22725"/>
    </source>
</evidence>
<name>A0A517Z9I1_9PLAN</name>
<dbReference type="Gene3D" id="3.40.50.720">
    <property type="entry name" value="NAD(P)-binding Rossmann-like Domain"/>
    <property type="match status" value="1"/>
</dbReference>
<proteinExistence type="predicted"/>
<feature type="domain" description="GFO/IDH/MocA-like oxidoreductase" evidence="2">
    <location>
        <begin position="131"/>
        <end position="253"/>
    </location>
</feature>
<dbReference type="GO" id="GO:0000166">
    <property type="term" value="F:nucleotide binding"/>
    <property type="evidence" value="ECO:0007669"/>
    <property type="project" value="InterPro"/>
</dbReference>
<dbReference type="SUPFAM" id="SSF51735">
    <property type="entry name" value="NAD(P)-binding Rossmann-fold domains"/>
    <property type="match status" value="1"/>
</dbReference>
<dbReference type="RefSeq" id="WP_145370359.1">
    <property type="nucleotide sequence ID" value="NZ_CP036275.1"/>
</dbReference>
<reference evidence="3 4" key="1">
    <citation type="submission" date="2019-02" db="EMBL/GenBank/DDBJ databases">
        <title>Deep-cultivation of Planctomycetes and their phenomic and genomic characterization uncovers novel biology.</title>
        <authorList>
            <person name="Wiegand S."/>
            <person name="Jogler M."/>
            <person name="Boedeker C."/>
            <person name="Pinto D."/>
            <person name="Vollmers J."/>
            <person name="Rivas-Marin E."/>
            <person name="Kohn T."/>
            <person name="Peeters S.H."/>
            <person name="Heuer A."/>
            <person name="Rast P."/>
            <person name="Oberbeckmann S."/>
            <person name="Bunk B."/>
            <person name="Jeske O."/>
            <person name="Meyerdierks A."/>
            <person name="Storesund J.E."/>
            <person name="Kallscheuer N."/>
            <person name="Luecker S."/>
            <person name="Lage O.M."/>
            <person name="Pohl T."/>
            <person name="Merkel B.J."/>
            <person name="Hornburger P."/>
            <person name="Mueller R.-W."/>
            <person name="Bruemmer F."/>
            <person name="Labrenz M."/>
            <person name="Spormann A.M."/>
            <person name="Op den Camp H."/>
            <person name="Overmann J."/>
            <person name="Amann R."/>
            <person name="Jetten M.S.M."/>
            <person name="Mascher T."/>
            <person name="Medema M.H."/>
            <person name="Devos D.P."/>
            <person name="Kaster A.-K."/>
            <person name="Ovreas L."/>
            <person name="Rohde M."/>
            <person name="Galperin M.Y."/>
            <person name="Jogler C."/>
        </authorList>
    </citation>
    <scope>NUCLEOTIDE SEQUENCE [LARGE SCALE GENOMIC DNA]</scope>
    <source>
        <strain evidence="3 4">Mal4</strain>
    </source>
</reference>
<gene>
    <name evidence="3" type="primary">afr_7</name>
    <name evidence="3" type="ORF">Mal4_34820</name>
</gene>
<dbReference type="InterPro" id="IPR055170">
    <property type="entry name" value="GFO_IDH_MocA-like_dom"/>
</dbReference>
<organism evidence="3 4">
    <name type="scientific">Maioricimonas rarisocia</name>
    <dbReference type="NCBI Taxonomy" id="2528026"/>
    <lineage>
        <taxon>Bacteria</taxon>
        <taxon>Pseudomonadati</taxon>
        <taxon>Planctomycetota</taxon>
        <taxon>Planctomycetia</taxon>
        <taxon>Planctomycetales</taxon>
        <taxon>Planctomycetaceae</taxon>
        <taxon>Maioricimonas</taxon>
    </lineage>
</organism>
<dbReference type="PANTHER" id="PTHR43249:SF1">
    <property type="entry name" value="D-GLUCOSIDE 3-DEHYDROGENASE"/>
    <property type="match status" value="1"/>
</dbReference>